<evidence type="ECO:0000256" key="1">
    <source>
        <dbReference type="SAM" id="Coils"/>
    </source>
</evidence>
<dbReference type="GeneID" id="68111001"/>
<keyword evidence="3" id="KW-1185">Reference proteome</keyword>
<dbReference type="VEuPathDB" id="AmoebaDB:NfTy_064420"/>
<reference evidence="2 3" key="1">
    <citation type="journal article" date="2019" name="Sci. Rep.">
        <title>Nanopore sequencing improves the draft genome of the human pathogenic amoeba Naegleria fowleri.</title>
        <authorList>
            <person name="Liechti N."/>
            <person name="Schurch N."/>
            <person name="Bruggmann R."/>
            <person name="Wittwer M."/>
        </authorList>
    </citation>
    <scope>NUCLEOTIDE SEQUENCE [LARGE SCALE GENOMIC DNA]</scope>
    <source>
        <strain evidence="2 3">ATCC 30894</strain>
    </source>
</reference>
<keyword evidence="1" id="KW-0175">Coiled coil</keyword>
<comment type="caution">
    <text evidence="2">The sequence shown here is derived from an EMBL/GenBank/DDBJ whole genome shotgun (WGS) entry which is preliminary data.</text>
</comment>
<evidence type="ECO:0000313" key="2">
    <source>
        <dbReference type="EMBL" id="KAF0977130.1"/>
    </source>
</evidence>
<proteinExistence type="predicted"/>
<dbReference type="EMBL" id="VFQX01000035">
    <property type="protein sequence ID" value="KAF0977130.1"/>
    <property type="molecule type" value="Genomic_DNA"/>
</dbReference>
<feature type="coiled-coil region" evidence="1">
    <location>
        <begin position="36"/>
        <end position="63"/>
    </location>
</feature>
<name>A0A6A5BTP5_NAEFO</name>
<dbReference type="RefSeq" id="XP_044561843.1">
    <property type="nucleotide sequence ID" value="XM_044707125.1"/>
</dbReference>
<accession>A0A6A5BTP5</accession>
<dbReference type="VEuPathDB" id="AmoebaDB:FDP41_003783"/>
<dbReference type="AlphaFoldDB" id="A0A6A5BTP5"/>
<organism evidence="2 3">
    <name type="scientific">Naegleria fowleri</name>
    <name type="common">Brain eating amoeba</name>
    <dbReference type="NCBI Taxonomy" id="5763"/>
    <lineage>
        <taxon>Eukaryota</taxon>
        <taxon>Discoba</taxon>
        <taxon>Heterolobosea</taxon>
        <taxon>Tetramitia</taxon>
        <taxon>Eutetramitia</taxon>
        <taxon>Vahlkampfiidae</taxon>
        <taxon>Naegleria</taxon>
    </lineage>
</organism>
<gene>
    <name evidence="2" type="ORF">FDP41_003783</name>
</gene>
<protein>
    <submittedName>
        <fullName evidence="2">Uncharacterized protein</fullName>
    </submittedName>
</protein>
<sequence>MEDWERDIVHPIGFYEYDREKSANDKFIWERREEDKEKAMVELDKYSEEMAKIYKEVEKHLRRNLGIMGARDLQSLLYLTLPFMKSFIEETLGMIDSFPIFYYMKQKNFITILDLEDEGFAILLNSYEHYPLQLKRFSVGDY</sequence>
<dbReference type="Proteomes" id="UP000444721">
    <property type="component" value="Unassembled WGS sequence"/>
</dbReference>
<evidence type="ECO:0000313" key="3">
    <source>
        <dbReference type="Proteomes" id="UP000444721"/>
    </source>
</evidence>